<gene>
    <name evidence="6" type="ORF">OFUS_LOCUS14815</name>
</gene>
<dbReference type="GO" id="GO:0016929">
    <property type="term" value="F:deSUMOylase activity"/>
    <property type="evidence" value="ECO:0007669"/>
    <property type="project" value="TreeGrafter"/>
</dbReference>
<feature type="region of interest" description="Disordered" evidence="5">
    <location>
        <begin position="19"/>
        <end position="59"/>
    </location>
</feature>
<dbReference type="GO" id="GO:0016926">
    <property type="term" value="P:protein desumoylation"/>
    <property type="evidence" value="ECO:0007669"/>
    <property type="project" value="TreeGrafter"/>
</dbReference>
<dbReference type="InterPro" id="IPR038765">
    <property type="entry name" value="Papain-like_cys_pep_sf"/>
</dbReference>
<keyword evidence="7" id="KW-1185">Reference proteome</keyword>
<evidence type="ECO:0000256" key="3">
    <source>
        <dbReference type="ARBA" id="ARBA00022801"/>
    </source>
</evidence>
<dbReference type="GO" id="GO:0006508">
    <property type="term" value="P:proteolysis"/>
    <property type="evidence" value="ECO:0007669"/>
    <property type="project" value="UniProtKB-KW"/>
</dbReference>
<dbReference type="OrthoDB" id="1939479at2759"/>
<keyword evidence="2" id="KW-0645">Protease</keyword>
<dbReference type="PANTHER" id="PTHR12606:SF141">
    <property type="entry name" value="GH15225P-RELATED"/>
    <property type="match status" value="1"/>
</dbReference>
<dbReference type="Gene3D" id="3.40.395.10">
    <property type="entry name" value="Adenoviral Proteinase, Chain A"/>
    <property type="match status" value="1"/>
</dbReference>
<proteinExistence type="inferred from homology"/>
<comment type="similarity">
    <text evidence="1">Belongs to the peptidase C48 family.</text>
</comment>
<evidence type="ECO:0000313" key="6">
    <source>
        <dbReference type="EMBL" id="CAH1789466.1"/>
    </source>
</evidence>
<dbReference type="Pfam" id="PF02902">
    <property type="entry name" value="Peptidase_C48"/>
    <property type="match status" value="1"/>
</dbReference>
<evidence type="ECO:0000313" key="7">
    <source>
        <dbReference type="Proteomes" id="UP000749559"/>
    </source>
</evidence>
<evidence type="ECO:0000256" key="4">
    <source>
        <dbReference type="ARBA" id="ARBA00022807"/>
    </source>
</evidence>
<dbReference type="GO" id="GO:0080090">
    <property type="term" value="P:regulation of primary metabolic process"/>
    <property type="evidence" value="ECO:0007669"/>
    <property type="project" value="UniProtKB-ARBA"/>
</dbReference>
<dbReference type="EMBL" id="CAIIXF020000007">
    <property type="protein sequence ID" value="CAH1789466.1"/>
    <property type="molecule type" value="Genomic_DNA"/>
</dbReference>
<dbReference type="Proteomes" id="UP000749559">
    <property type="component" value="Unassembled WGS sequence"/>
</dbReference>
<comment type="caution">
    <text evidence="6">The sequence shown here is derived from an EMBL/GenBank/DDBJ whole genome shotgun (WGS) entry which is preliminary data.</text>
</comment>
<protein>
    <submittedName>
        <fullName evidence="6">Uncharacterized protein</fullName>
    </submittedName>
</protein>
<feature type="compositionally biased region" description="Basic and acidic residues" evidence="5">
    <location>
        <begin position="429"/>
        <end position="443"/>
    </location>
</feature>
<dbReference type="InterPro" id="IPR003653">
    <property type="entry name" value="Peptidase_C48_C"/>
</dbReference>
<dbReference type="GO" id="GO:0005634">
    <property type="term" value="C:nucleus"/>
    <property type="evidence" value="ECO:0007669"/>
    <property type="project" value="TreeGrafter"/>
</dbReference>
<accession>A0A8J1TR41</accession>
<dbReference type="FunFam" id="3.40.395.10:FF:000001">
    <property type="entry name" value="Sentrin-specific protease 1"/>
    <property type="match status" value="1"/>
</dbReference>
<dbReference type="GO" id="GO:0060255">
    <property type="term" value="P:regulation of macromolecule metabolic process"/>
    <property type="evidence" value="ECO:0007669"/>
    <property type="project" value="UniProtKB-ARBA"/>
</dbReference>
<dbReference type="PANTHER" id="PTHR12606">
    <property type="entry name" value="SENTRIN/SUMO-SPECIFIC PROTEASE"/>
    <property type="match status" value="1"/>
</dbReference>
<feature type="region of interest" description="Disordered" evidence="5">
    <location>
        <begin position="401"/>
        <end position="444"/>
    </location>
</feature>
<evidence type="ECO:0000256" key="2">
    <source>
        <dbReference type="ARBA" id="ARBA00022670"/>
    </source>
</evidence>
<dbReference type="AlphaFoldDB" id="A0A8J1TR41"/>
<sequence length="761" mass="87457">MNVIKDQFEKVRQLFLSKAPEKPENRKRRLERNETEEIDLTQGTPKKRKRSELNQVQVEPRQRSPIQYLRLDQIGEWFVRTGHIINSSPIVTNIREHTSPRRLRERFERFIRTEPEEDDIVLQYNSDSFAAPMSRGLHTDRVYLHSGTTGTSVDKTPVKRQLQKKTDDTMLGRGNVKDKTADDIEIVAISNPPDKTNQDTNTFKLPVTNNITHRLKPGESRPTPDFIFTATSNTSANNPGVNISYKQNTSRYSPAIPKSRSVFRKKMGGCLSRGQKGSTVRNCINLDERNRYQDLLSQFSTAPTPCTTFGSGPIKTQRPLFNGNTANTSILGSHIPPVEMPKGKAFQKDIITPNKQTVQINKHYPQKGPALGPLPGNIQAQRAKAKSPISQRDNFVNNVERTQRADQDGVINRRLGKRASPDEQMFSSRVEKSGKKESEKSEEIVVIDDDESPPLAEELKKSVSGEFINSITSKYDNTHRLRQKQIEEETSKCSVYAEKRELWETDLTKRIKERIYISEQEPAVEEEIFIESEDEAEELPELTDEIQARINNALSSRNPNEVLVDAFRLEVTRRDIATLTGLNWLNDQVINFYMELLMARGKQDNRPSVHAFNTFFYPKLMSQGHSGLRRWTRKIDLFSMDYIVVPVHLGMHWCLAIVDFPKKQLRYFDSMGGKNIQCLEAIKSYLLAESLDKKKQTFDMSEWTMVIEKDIPQQQNGSDCGMFACKFSEYITRNAPISFTQEDMPYFRQRMIYEIITAQLM</sequence>
<dbReference type="PROSITE" id="PS50600">
    <property type="entry name" value="ULP_PROTEASE"/>
    <property type="match status" value="1"/>
</dbReference>
<keyword evidence="4" id="KW-0788">Thiol protease</keyword>
<evidence type="ECO:0000256" key="5">
    <source>
        <dbReference type="SAM" id="MobiDB-lite"/>
    </source>
</evidence>
<name>A0A8J1TR41_OWEFU</name>
<organism evidence="6 7">
    <name type="scientific">Owenia fusiformis</name>
    <name type="common">Polychaete worm</name>
    <dbReference type="NCBI Taxonomy" id="6347"/>
    <lineage>
        <taxon>Eukaryota</taxon>
        <taxon>Metazoa</taxon>
        <taxon>Spiralia</taxon>
        <taxon>Lophotrochozoa</taxon>
        <taxon>Annelida</taxon>
        <taxon>Polychaeta</taxon>
        <taxon>Sedentaria</taxon>
        <taxon>Canalipalpata</taxon>
        <taxon>Sabellida</taxon>
        <taxon>Oweniida</taxon>
        <taxon>Oweniidae</taxon>
        <taxon>Owenia</taxon>
    </lineage>
</organism>
<evidence type="ECO:0000256" key="1">
    <source>
        <dbReference type="ARBA" id="ARBA00005234"/>
    </source>
</evidence>
<dbReference type="SUPFAM" id="SSF54001">
    <property type="entry name" value="Cysteine proteinases"/>
    <property type="match status" value="1"/>
</dbReference>
<reference evidence="6" key="1">
    <citation type="submission" date="2022-03" db="EMBL/GenBank/DDBJ databases">
        <authorList>
            <person name="Martin C."/>
        </authorList>
    </citation>
    <scope>NUCLEOTIDE SEQUENCE</scope>
</reference>
<keyword evidence="3" id="KW-0378">Hydrolase</keyword>